<dbReference type="Proteomes" id="UP000039865">
    <property type="component" value="Unassembled WGS sequence"/>
</dbReference>
<accession>A0A078AXS9</accession>
<dbReference type="EMBL" id="CCKQ01013893">
    <property type="protein sequence ID" value="CDW85603.1"/>
    <property type="molecule type" value="Genomic_DNA"/>
</dbReference>
<name>A0A078AXS9_STYLE</name>
<evidence type="ECO:0000313" key="1">
    <source>
        <dbReference type="EMBL" id="CDW85603.1"/>
    </source>
</evidence>
<gene>
    <name evidence="1" type="primary">Contig15038.g16020</name>
    <name evidence="1" type="ORF">STYLEM_14685</name>
</gene>
<dbReference type="AlphaFoldDB" id="A0A078AXS9"/>
<protein>
    <submittedName>
        <fullName evidence="1">Uncharacterized protein</fullName>
    </submittedName>
</protein>
<evidence type="ECO:0000313" key="2">
    <source>
        <dbReference type="Proteomes" id="UP000039865"/>
    </source>
</evidence>
<organism evidence="1 2">
    <name type="scientific">Stylonychia lemnae</name>
    <name type="common">Ciliate</name>
    <dbReference type="NCBI Taxonomy" id="5949"/>
    <lineage>
        <taxon>Eukaryota</taxon>
        <taxon>Sar</taxon>
        <taxon>Alveolata</taxon>
        <taxon>Ciliophora</taxon>
        <taxon>Intramacronucleata</taxon>
        <taxon>Spirotrichea</taxon>
        <taxon>Stichotrichia</taxon>
        <taxon>Sporadotrichida</taxon>
        <taxon>Oxytrichidae</taxon>
        <taxon>Stylonychinae</taxon>
        <taxon>Stylonychia</taxon>
    </lineage>
</organism>
<proteinExistence type="predicted"/>
<reference evidence="1 2" key="1">
    <citation type="submission" date="2014-06" db="EMBL/GenBank/DDBJ databases">
        <authorList>
            <person name="Swart Estienne"/>
        </authorList>
    </citation>
    <scope>NUCLEOTIDE SEQUENCE [LARGE SCALE GENOMIC DNA]</scope>
    <source>
        <strain evidence="1 2">130c</strain>
    </source>
</reference>
<dbReference type="InParanoid" id="A0A078AXS9"/>
<sequence>MSMNLTRDNIDFALNIMYGGNNHDLVDRMDEFFTLEVLMTNFSMNKDLSGQYYQAVILPMVKCSENRFSQDQTSDLSRKLLSKFDCLYENFSIPMMGSLTKYFDEKDFLGDPIKDSIKFYRYQFNTNVMQKQTIKLHQNFAYLKDSLISTRLDNKNISYYDVFFEQYSTGMYMPDFFINLQMVIDDKILLIERTQLNIIDALSKTGGQIGLLYPIIRLFLYYIQEAQYISSIMKRIFYFEEQKEDLRFQTINRSKTKAKISLNETNKTLTKDENKQSIDYIKSLRPFEFRLKDNFLLICRKQFCCKKYRKLTQRQRLFKDGLQKLQKELEITRVLRALKTTDLLAKIIIS</sequence>
<keyword evidence="2" id="KW-1185">Reference proteome</keyword>